<evidence type="ECO:0000256" key="2">
    <source>
        <dbReference type="SAM" id="Phobius"/>
    </source>
</evidence>
<dbReference type="GO" id="GO:0005221">
    <property type="term" value="F:intracellularly cyclic nucleotide-activated monoatomic cation channel activity"/>
    <property type="evidence" value="ECO:0007669"/>
    <property type="project" value="InterPro"/>
</dbReference>
<keyword evidence="2" id="KW-0812">Transmembrane</keyword>
<dbReference type="GO" id="GO:0044877">
    <property type="term" value="F:protein-containing complex binding"/>
    <property type="evidence" value="ECO:0007669"/>
    <property type="project" value="TreeGrafter"/>
</dbReference>
<dbReference type="InterPro" id="IPR014710">
    <property type="entry name" value="RmlC-like_jellyroll"/>
</dbReference>
<gene>
    <name evidence="3" type="ORF">CPOL0286_LOCUS4288</name>
</gene>
<dbReference type="PANTHER" id="PTHR45638:SF11">
    <property type="entry name" value="CYCLIC NUCLEOTIDE-GATED CATION CHANNEL SUBUNIT A"/>
    <property type="match status" value="1"/>
</dbReference>
<dbReference type="SUPFAM" id="SSF51206">
    <property type="entry name" value="cAMP-binding domain-like"/>
    <property type="match status" value="1"/>
</dbReference>
<feature type="transmembrane region" description="Helical" evidence="2">
    <location>
        <begin position="56"/>
        <end position="82"/>
    </location>
</feature>
<sequence length="481" mass="54162">MRQITKSEHWICRYSDQGMALDPREHLKVFVAALHVAMLQMGGGVGSIVPENTSEFMVFFMCTLLGSVLWAIVVGTICGLIATGDPHDINYRQTMDSLNYFLTDLNIPHETRIKTREYLRQARYLSKHQAYIELVDNFSHDIRNDLVLRMSSATLNAVWYLADCGKECPEFIIDLALKLDRTCWAPKEKISAVQLNIIMRGVVAKAGNIMTEGSYWGEDIIITVPVLRDSRGVSTLSYVEVCSLSRDDVEESLVQFPDANDSIRKAAVLLATNRASKVIAEYYRLHAADKLTVAYNVFGDKRITADLLNSKDPVRILQTLTGMHGREVSHTGEIVEAPESRYGSLRDDETGGVEDDAPVSMLVNLTRMVQEEQEERRSLTERHIEELRNLTERHNEELRNAIPQKEPDEWRQMAAQQRLMAAQQEAMQADLQAIKKLLLEQPRHPPRPLASSMITPGLTPLMTTPGPLTPLTPSRDPGVVL</sequence>
<evidence type="ECO:0000313" key="3">
    <source>
        <dbReference type="EMBL" id="CAE2199945.1"/>
    </source>
</evidence>
<dbReference type="InterPro" id="IPR050866">
    <property type="entry name" value="CNG_cation_channel"/>
</dbReference>
<evidence type="ECO:0000256" key="1">
    <source>
        <dbReference type="SAM" id="Coils"/>
    </source>
</evidence>
<keyword evidence="2" id="KW-0472">Membrane</keyword>
<feature type="coiled-coil region" evidence="1">
    <location>
        <begin position="362"/>
        <end position="400"/>
    </location>
</feature>
<dbReference type="AlphaFoldDB" id="A0A7S4HI68"/>
<reference evidence="3" key="1">
    <citation type="submission" date="2021-01" db="EMBL/GenBank/DDBJ databases">
        <authorList>
            <person name="Corre E."/>
            <person name="Pelletier E."/>
            <person name="Niang G."/>
            <person name="Scheremetjew M."/>
            <person name="Finn R."/>
            <person name="Kale V."/>
            <person name="Holt S."/>
            <person name="Cochrane G."/>
            <person name="Meng A."/>
            <person name="Brown T."/>
            <person name="Cohen L."/>
        </authorList>
    </citation>
    <scope>NUCLEOTIDE SEQUENCE</scope>
    <source>
        <strain evidence="3">UIO037</strain>
    </source>
</reference>
<keyword evidence="1" id="KW-0175">Coiled coil</keyword>
<dbReference type="Gene3D" id="2.60.120.10">
    <property type="entry name" value="Jelly Rolls"/>
    <property type="match status" value="1"/>
</dbReference>
<dbReference type="EMBL" id="HBKO01009326">
    <property type="protein sequence ID" value="CAE2199945.1"/>
    <property type="molecule type" value="Transcribed_RNA"/>
</dbReference>
<name>A0A7S4HI68_9EUKA</name>
<evidence type="ECO:0008006" key="4">
    <source>
        <dbReference type="Google" id="ProtNLM"/>
    </source>
</evidence>
<keyword evidence="2" id="KW-1133">Transmembrane helix</keyword>
<dbReference type="InterPro" id="IPR018490">
    <property type="entry name" value="cNMP-bd_dom_sf"/>
</dbReference>
<accession>A0A7S4HI68</accession>
<organism evidence="3">
    <name type="scientific">Prymnesium polylepis</name>
    <dbReference type="NCBI Taxonomy" id="72548"/>
    <lineage>
        <taxon>Eukaryota</taxon>
        <taxon>Haptista</taxon>
        <taxon>Haptophyta</taxon>
        <taxon>Prymnesiophyceae</taxon>
        <taxon>Prymnesiales</taxon>
        <taxon>Prymnesiaceae</taxon>
        <taxon>Prymnesium</taxon>
    </lineage>
</organism>
<proteinExistence type="predicted"/>
<protein>
    <recommendedName>
        <fullName evidence="4">Cyclic nucleotide-binding domain-containing protein</fullName>
    </recommendedName>
</protein>
<dbReference type="PANTHER" id="PTHR45638">
    <property type="entry name" value="CYCLIC NUCLEOTIDE-GATED CATION CHANNEL SUBUNIT A"/>
    <property type="match status" value="1"/>
</dbReference>